<dbReference type="InterPro" id="IPR036409">
    <property type="entry name" value="Aldolase_II/adducin_N_sf"/>
</dbReference>
<dbReference type="SUPFAM" id="SSF53639">
    <property type="entry name" value="AraD/HMP-PK domain-like"/>
    <property type="match status" value="1"/>
</dbReference>
<dbReference type="PANTHER" id="PTHR22789:SF0">
    <property type="entry name" value="3-OXO-TETRONATE 4-PHOSPHATE DECARBOXYLASE-RELATED"/>
    <property type="match status" value="1"/>
</dbReference>
<dbReference type="Pfam" id="PF00596">
    <property type="entry name" value="Aldolase_II"/>
    <property type="match status" value="1"/>
</dbReference>
<dbReference type="InterPro" id="IPR001303">
    <property type="entry name" value="Aldolase_II/adducin_N"/>
</dbReference>
<evidence type="ECO:0000313" key="4">
    <source>
        <dbReference type="EMBL" id="GAA2088015.1"/>
    </source>
</evidence>
<evidence type="ECO:0000313" key="5">
    <source>
        <dbReference type="Proteomes" id="UP001500984"/>
    </source>
</evidence>
<keyword evidence="2" id="KW-0456">Lyase</keyword>
<keyword evidence="1" id="KW-0479">Metal-binding</keyword>
<dbReference type="Gene3D" id="3.40.225.10">
    <property type="entry name" value="Class II aldolase/adducin N-terminal domain"/>
    <property type="match status" value="1"/>
</dbReference>
<gene>
    <name evidence="4" type="ORF">GCM10009823_02830</name>
</gene>
<protein>
    <submittedName>
        <fullName evidence="4">Aldolase</fullName>
    </submittedName>
</protein>
<dbReference type="Proteomes" id="UP001500984">
    <property type="component" value="Unassembled WGS sequence"/>
</dbReference>
<evidence type="ECO:0000256" key="2">
    <source>
        <dbReference type="ARBA" id="ARBA00023239"/>
    </source>
</evidence>
<dbReference type="EMBL" id="BAAAPZ010000002">
    <property type="protein sequence ID" value="GAA2088015.1"/>
    <property type="molecule type" value="Genomic_DNA"/>
</dbReference>
<dbReference type="SMART" id="SM01007">
    <property type="entry name" value="Aldolase_II"/>
    <property type="match status" value="1"/>
</dbReference>
<dbReference type="PANTHER" id="PTHR22789">
    <property type="entry name" value="FUCULOSE PHOSPHATE ALDOLASE"/>
    <property type="match status" value="1"/>
</dbReference>
<proteinExistence type="predicted"/>
<evidence type="ECO:0000256" key="1">
    <source>
        <dbReference type="ARBA" id="ARBA00022723"/>
    </source>
</evidence>
<dbReference type="InterPro" id="IPR050197">
    <property type="entry name" value="Aldolase_class_II_sugar_metab"/>
</dbReference>
<sequence length="228" mass="23663">MTDPVPVLGLASPPAEVFSALAEVGRSAVARGLALASGGNLSARLPGDAGTFVITAAGSHLDELGPEQFCTMTLAGETAAAPCSPDASGNQVRPSSEWKLHQRIYSVRPDVNAVVHVHPQYAVLLDALGHEVRMMTLDHAAYVRSVGTVAYHPNGSDALAEEAAAVAAQHNCLILSHHGCAALGESIEMAHRRALNLEEAAAASYRALLLGDTETAFPAEALADLHHA</sequence>
<reference evidence="4 5" key="1">
    <citation type="journal article" date="2019" name="Int. J. Syst. Evol. Microbiol.">
        <title>The Global Catalogue of Microorganisms (GCM) 10K type strain sequencing project: providing services to taxonomists for standard genome sequencing and annotation.</title>
        <authorList>
            <consortium name="The Broad Institute Genomics Platform"/>
            <consortium name="The Broad Institute Genome Sequencing Center for Infectious Disease"/>
            <person name="Wu L."/>
            <person name="Ma J."/>
        </authorList>
    </citation>
    <scope>NUCLEOTIDE SEQUENCE [LARGE SCALE GENOMIC DNA]</scope>
    <source>
        <strain evidence="4 5">JCM 15900</strain>
    </source>
</reference>
<comment type="caution">
    <text evidence="4">The sequence shown here is derived from an EMBL/GenBank/DDBJ whole genome shotgun (WGS) entry which is preliminary data.</text>
</comment>
<accession>A0ABN2WBV5</accession>
<organism evidence="4 5">
    <name type="scientific">Brevibacterium salitolerans</name>
    <dbReference type="NCBI Taxonomy" id="1403566"/>
    <lineage>
        <taxon>Bacteria</taxon>
        <taxon>Bacillati</taxon>
        <taxon>Actinomycetota</taxon>
        <taxon>Actinomycetes</taxon>
        <taxon>Micrococcales</taxon>
        <taxon>Brevibacteriaceae</taxon>
        <taxon>Brevibacterium</taxon>
    </lineage>
</organism>
<keyword evidence="5" id="KW-1185">Reference proteome</keyword>
<evidence type="ECO:0000259" key="3">
    <source>
        <dbReference type="SMART" id="SM01007"/>
    </source>
</evidence>
<feature type="domain" description="Class II aldolase/adducin N-terminal" evidence="3">
    <location>
        <begin position="19"/>
        <end position="205"/>
    </location>
</feature>
<dbReference type="RefSeq" id="WP_344334551.1">
    <property type="nucleotide sequence ID" value="NZ_BAAAPZ010000002.1"/>
</dbReference>
<name>A0ABN2WBV5_9MICO</name>